<evidence type="ECO:0000256" key="2">
    <source>
        <dbReference type="ARBA" id="ARBA00023235"/>
    </source>
</evidence>
<organism evidence="4 5">
    <name type="scientific">Candidatus Jettenia caeni</name>
    <dbReference type="NCBI Taxonomy" id="247490"/>
    <lineage>
        <taxon>Bacteria</taxon>
        <taxon>Pseudomonadati</taxon>
        <taxon>Planctomycetota</taxon>
        <taxon>Candidatus Brocadiia</taxon>
        <taxon>Candidatus Brocadiales</taxon>
        <taxon>Candidatus Brocadiaceae</taxon>
        <taxon>Candidatus Jettenia</taxon>
    </lineage>
</organism>
<dbReference type="AlphaFoldDB" id="I3IGW1"/>
<name>I3IGW1_9BACT</name>
<evidence type="ECO:0000313" key="4">
    <source>
        <dbReference type="EMBL" id="GAB60956.1"/>
    </source>
</evidence>
<dbReference type="GO" id="GO:0140098">
    <property type="term" value="F:catalytic activity, acting on RNA"/>
    <property type="evidence" value="ECO:0007669"/>
    <property type="project" value="UniProtKB-ARBA"/>
</dbReference>
<dbReference type="InterPro" id="IPR050188">
    <property type="entry name" value="RluA_PseudoU_synthase"/>
</dbReference>
<dbReference type="InterPro" id="IPR006224">
    <property type="entry name" value="PsdUridine_synth_RluA-like_CS"/>
</dbReference>
<dbReference type="Proteomes" id="UP000002985">
    <property type="component" value="Unassembled WGS sequence"/>
</dbReference>
<protein>
    <submittedName>
        <fullName evidence="4">Pseudouridine synthase</fullName>
    </submittedName>
</protein>
<dbReference type="PANTHER" id="PTHR21600">
    <property type="entry name" value="MITOCHONDRIAL RNA PSEUDOURIDINE SYNTHASE"/>
    <property type="match status" value="1"/>
</dbReference>
<comment type="caution">
    <text evidence="4">The sequence shown here is derived from an EMBL/GenBank/DDBJ whole genome shotgun (WGS) entry which is preliminary data.</text>
</comment>
<proteinExistence type="inferred from homology"/>
<dbReference type="GO" id="GO:0003723">
    <property type="term" value="F:RNA binding"/>
    <property type="evidence" value="ECO:0007669"/>
    <property type="project" value="InterPro"/>
</dbReference>
<dbReference type="PROSITE" id="PS01129">
    <property type="entry name" value="PSI_RLU"/>
    <property type="match status" value="1"/>
</dbReference>
<evidence type="ECO:0000313" key="5">
    <source>
        <dbReference type="Proteomes" id="UP000002985"/>
    </source>
</evidence>
<dbReference type="SUPFAM" id="SSF55120">
    <property type="entry name" value="Pseudouridine synthase"/>
    <property type="match status" value="1"/>
</dbReference>
<dbReference type="PANTHER" id="PTHR21600:SF44">
    <property type="entry name" value="RIBOSOMAL LARGE SUBUNIT PSEUDOURIDINE SYNTHASE D"/>
    <property type="match status" value="1"/>
</dbReference>
<dbReference type="Gene3D" id="3.30.2350.10">
    <property type="entry name" value="Pseudouridine synthase"/>
    <property type="match status" value="1"/>
</dbReference>
<feature type="domain" description="Pseudouridine synthase RsuA/RluA-like" evidence="3">
    <location>
        <begin position="57"/>
        <end position="208"/>
    </location>
</feature>
<keyword evidence="5" id="KW-1185">Reference proteome</keyword>
<dbReference type="GO" id="GO:0000455">
    <property type="term" value="P:enzyme-directed rRNA pseudouridine synthesis"/>
    <property type="evidence" value="ECO:0007669"/>
    <property type="project" value="TreeGrafter"/>
</dbReference>
<dbReference type="eggNOG" id="COG0564">
    <property type="taxonomic scope" value="Bacteria"/>
</dbReference>
<dbReference type="InterPro" id="IPR006145">
    <property type="entry name" value="PsdUridine_synth_RsuA/RluA"/>
</dbReference>
<dbReference type="CDD" id="cd02869">
    <property type="entry name" value="PseudoU_synth_RluA_like"/>
    <property type="match status" value="1"/>
</dbReference>
<sequence length="265" mass="30794">MFCLRRECTKTCGQVLMCIIFIDTFRYTDYIRTMKEMKPIPYRHRPRGLTILYEDQDIIVIDKSAGLLTVKATYEKEKTAHHILTNYIRKGSFKSKKQLFVVHRLDRDTSGVLVFAKSPEAKENLKLQWKGVKKKYVAVVHGILTEKSGTITSYLAENEDYEVFSVKDSRKGELAKTRYKVLKEAKRFSLLEIELLTGKKNQIRVHFSEKGHPLVGDDKYGKKGEPKSRLALHSHYLTFKHPRTGKELTFEAEVPGFFKSYFDET</sequence>
<comment type="similarity">
    <text evidence="1">Belongs to the pseudouridine synthase RluA family.</text>
</comment>
<keyword evidence="2" id="KW-0413">Isomerase</keyword>
<accession>I3IGW1</accession>
<evidence type="ECO:0000259" key="3">
    <source>
        <dbReference type="Pfam" id="PF00849"/>
    </source>
</evidence>
<dbReference type="Pfam" id="PF00849">
    <property type="entry name" value="PseudoU_synth_2"/>
    <property type="match status" value="1"/>
</dbReference>
<dbReference type="InterPro" id="IPR020103">
    <property type="entry name" value="PsdUridine_synth_cat_dom_sf"/>
</dbReference>
<reference evidence="4 5" key="1">
    <citation type="journal article" date="2012" name="FEBS Lett.">
        <title>Anammox organism KSU-1 expresses a NirK-type copper-containing nitrite reductase instead of a NirS-type with cytochrome cd1.</title>
        <authorList>
            <person name="Hira D."/>
            <person name="Toh H."/>
            <person name="Migita C.T."/>
            <person name="Okubo H."/>
            <person name="Nishiyama T."/>
            <person name="Hattori M."/>
            <person name="Furukawa K."/>
            <person name="Fujii T."/>
        </authorList>
    </citation>
    <scope>NUCLEOTIDE SEQUENCE [LARGE SCALE GENOMIC DNA]</scope>
</reference>
<dbReference type="EMBL" id="BAFH01000002">
    <property type="protein sequence ID" value="GAB60956.1"/>
    <property type="molecule type" value="Genomic_DNA"/>
</dbReference>
<evidence type="ECO:0000256" key="1">
    <source>
        <dbReference type="ARBA" id="ARBA00010876"/>
    </source>
</evidence>
<gene>
    <name evidence="4" type="ORF">KSU1_B0099</name>
</gene>
<dbReference type="OrthoDB" id="9784108at2"/>
<dbReference type="GO" id="GO:0009982">
    <property type="term" value="F:pseudouridine synthase activity"/>
    <property type="evidence" value="ECO:0007669"/>
    <property type="project" value="InterPro"/>
</dbReference>
<dbReference type="STRING" id="247490.KSU1_B0099"/>